<evidence type="ECO:0000313" key="2">
    <source>
        <dbReference type="Proteomes" id="UP000320293"/>
    </source>
</evidence>
<organism evidence="1 2">
    <name type="scientific">Microcystis aeruginosa Ma_QC_Ca_00000000_S207</name>
    <dbReference type="NCBI Taxonomy" id="2486251"/>
    <lineage>
        <taxon>Bacteria</taxon>
        <taxon>Bacillati</taxon>
        <taxon>Cyanobacteriota</taxon>
        <taxon>Cyanophyceae</taxon>
        <taxon>Oscillatoriophycideae</taxon>
        <taxon>Chroococcales</taxon>
        <taxon>Microcystaceae</taxon>
        <taxon>Microcystis</taxon>
    </lineage>
</organism>
<gene>
    <name evidence="1" type="ORF">EWV91_00640</name>
</gene>
<sequence length="61" mass="7021">MSKKKRILHLLSDGKRHTTEELIPITHRFSAAIDSLRDDDGYEIATIKIAHNVYVYQLKVA</sequence>
<comment type="caution">
    <text evidence="1">The sequence shown here is derived from an EMBL/GenBank/DDBJ whole genome shotgun (WGS) entry which is preliminary data.</text>
</comment>
<accession>A0A552G533</accession>
<evidence type="ECO:0000313" key="1">
    <source>
        <dbReference type="EMBL" id="TRU54080.1"/>
    </source>
</evidence>
<dbReference type="Proteomes" id="UP000320293">
    <property type="component" value="Unassembled WGS sequence"/>
</dbReference>
<dbReference type="EMBL" id="SFBF01000013">
    <property type="protein sequence ID" value="TRU54080.1"/>
    <property type="molecule type" value="Genomic_DNA"/>
</dbReference>
<dbReference type="AlphaFoldDB" id="A0A552G533"/>
<proteinExistence type="predicted"/>
<reference evidence="1 2" key="1">
    <citation type="submission" date="2019-01" db="EMBL/GenBank/DDBJ databases">
        <title>Coherence of Microcystis species and biogeography revealed through population genomics.</title>
        <authorList>
            <person name="Perez-Carrascal O.M."/>
            <person name="Terrat Y."/>
            <person name="Giani A."/>
            <person name="Fortin N."/>
            <person name="Tromas N."/>
            <person name="Shapiro B.J."/>
        </authorList>
    </citation>
    <scope>NUCLEOTIDE SEQUENCE [LARGE SCALE GENOMIC DNA]</scope>
    <source>
        <strain evidence="1">Ma_QC_Ca_00000000_S207</strain>
    </source>
</reference>
<protein>
    <submittedName>
        <fullName evidence="1">Uncharacterized protein</fullName>
    </submittedName>
</protein>
<name>A0A552G533_MICAE</name>